<dbReference type="InterPro" id="IPR050833">
    <property type="entry name" value="Poly_Biosynth_Transport"/>
</dbReference>
<reference evidence="7 8" key="1">
    <citation type="journal article" date="2015" name="Nature">
        <title>rRNA introns, odd ribosomes, and small enigmatic genomes across a large radiation of phyla.</title>
        <authorList>
            <person name="Brown C.T."/>
            <person name="Hug L.A."/>
            <person name="Thomas B.C."/>
            <person name="Sharon I."/>
            <person name="Castelle C.J."/>
            <person name="Singh A."/>
            <person name="Wilkins M.J."/>
            <person name="Williams K.H."/>
            <person name="Banfield J.F."/>
        </authorList>
    </citation>
    <scope>NUCLEOTIDE SEQUENCE [LARGE SCALE GENOMIC DNA]</scope>
</reference>
<dbReference type="EMBL" id="LCBP01000016">
    <property type="protein sequence ID" value="KKS13000.1"/>
    <property type="molecule type" value="Genomic_DNA"/>
</dbReference>
<feature type="transmembrane region" description="Helical" evidence="6">
    <location>
        <begin position="145"/>
        <end position="164"/>
    </location>
</feature>
<comment type="caution">
    <text evidence="7">The sequence shown here is derived from an EMBL/GenBank/DDBJ whole genome shotgun (WGS) entry which is preliminary data.</text>
</comment>
<gene>
    <name evidence="7" type="ORF">UU69_C0016G0008</name>
</gene>
<feature type="transmembrane region" description="Helical" evidence="6">
    <location>
        <begin position="244"/>
        <end position="269"/>
    </location>
</feature>
<comment type="subcellular location">
    <subcellularLocation>
        <location evidence="1">Cell membrane</location>
        <topology evidence="1">Multi-pass membrane protein</topology>
    </subcellularLocation>
</comment>
<feature type="transmembrane region" description="Helical" evidence="6">
    <location>
        <begin position="170"/>
        <end position="191"/>
    </location>
</feature>
<feature type="transmembrane region" description="Helical" evidence="6">
    <location>
        <begin position="85"/>
        <end position="107"/>
    </location>
</feature>
<dbReference type="AlphaFoldDB" id="A0A0G0WJF5"/>
<organism evidence="7 8">
    <name type="scientific">Candidatus Magasanikbacteria bacterium GW2011_GWA2_41_55</name>
    <dbReference type="NCBI Taxonomy" id="1619038"/>
    <lineage>
        <taxon>Bacteria</taxon>
        <taxon>Candidatus Magasanikiibacteriota</taxon>
    </lineage>
</organism>
<feature type="transmembrane region" description="Helical" evidence="6">
    <location>
        <begin position="415"/>
        <end position="434"/>
    </location>
</feature>
<evidence type="ECO:0000256" key="2">
    <source>
        <dbReference type="ARBA" id="ARBA00022475"/>
    </source>
</evidence>
<dbReference type="Proteomes" id="UP000034299">
    <property type="component" value="Unassembled WGS sequence"/>
</dbReference>
<feature type="transmembrane region" description="Helical" evidence="6">
    <location>
        <begin position="113"/>
        <end position="133"/>
    </location>
</feature>
<feature type="transmembrane region" description="Helical" evidence="6">
    <location>
        <begin position="360"/>
        <end position="379"/>
    </location>
</feature>
<dbReference type="CDD" id="cd13128">
    <property type="entry name" value="MATE_Wzx_like"/>
    <property type="match status" value="1"/>
</dbReference>
<accession>A0A0G0WJF5</accession>
<dbReference type="PANTHER" id="PTHR30250:SF11">
    <property type="entry name" value="O-ANTIGEN TRANSPORTER-RELATED"/>
    <property type="match status" value="1"/>
</dbReference>
<dbReference type="PANTHER" id="PTHR30250">
    <property type="entry name" value="PST FAMILY PREDICTED COLANIC ACID TRANSPORTER"/>
    <property type="match status" value="1"/>
</dbReference>
<evidence type="ECO:0000256" key="3">
    <source>
        <dbReference type="ARBA" id="ARBA00022692"/>
    </source>
</evidence>
<protein>
    <submittedName>
        <fullName evidence="7">Membrane protein involved in the export of O-antigen and teichoic acid</fullName>
    </submittedName>
</protein>
<dbReference type="Pfam" id="PF01943">
    <property type="entry name" value="Polysacc_synt"/>
    <property type="match status" value="1"/>
</dbReference>
<keyword evidence="2" id="KW-1003">Cell membrane</keyword>
<feature type="transmembrane region" description="Helical" evidence="6">
    <location>
        <begin position="290"/>
        <end position="313"/>
    </location>
</feature>
<evidence type="ECO:0000256" key="1">
    <source>
        <dbReference type="ARBA" id="ARBA00004651"/>
    </source>
</evidence>
<proteinExistence type="predicted"/>
<evidence type="ECO:0000313" key="7">
    <source>
        <dbReference type="EMBL" id="KKS13000.1"/>
    </source>
</evidence>
<feature type="transmembrane region" description="Helical" evidence="6">
    <location>
        <begin position="325"/>
        <end position="348"/>
    </location>
</feature>
<keyword evidence="3 6" id="KW-0812">Transmembrane</keyword>
<keyword evidence="5 6" id="KW-0472">Membrane</keyword>
<feature type="transmembrane region" description="Helical" evidence="6">
    <location>
        <begin position="454"/>
        <end position="476"/>
    </location>
</feature>
<feature type="transmembrane region" description="Helical" evidence="6">
    <location>
        <begin position="40"/>
        <end position="64"/>
    </location>
</feature>
<evidence type="ECO:0000256" key="6">
    <source>
        <dbReference type="SAM" id="Phobius"/>
    </source>
</evidence>
<feature type="transmembrane region" description="Helical" evidence="6">
    <location>
        <begin position="385"/>
        <end position="403"/>
    </location>
</feature>
<keyword evidence="4 6" id="KW-1133">Transmembrane helix</keyword>
<evidence type="ECO:0000256" key="4">
    <source>
        <dbReference type="ARBA" id="ARBA00022989"/>
    </source>
</evidence>
<feature type="transmembrane region" description="Helical" evidence="6">
    <location>
        <begin position="200"/>
        <end position="224"/>
    </location>
</feature>
<sequence length="488" mass="53585">MSSNIAKNTIYLTAASVAQKIFSFIYFTLLARFIGVENTGLYITALSFSSLFSVLTDLGLNPVLIREGAKDNQNIAKVLGNILTVKLFLVVAAYGVLNLVVYLMGYGADLKELILISGLIMVLDSFSLSFYGALRSLQNLCFESVGVAGGQLVTVIVGLVVLYFKGEVMILLLALASGSLFNALWGLSALIRHYHIWPRFFFTPALLKTIILYAAPFALAGIFVKVYSYVDVVMLSKMLGSQAVGWYGVAAKITFAFQFIPMAFAASLYPAMSNFFVHDKDRLKTSFEKGMLYLAMLALPIGAGLIVIANVFVTKVYGASYQSSILPLQIMAGSLIFSFLGFPIGSLLNACHRQNIQTAAMGATMILNIVMNLILIPWIGIIGSAVAALVGNFLLMLIGFFWVPKIITMPDKIFWLNLLKVSVSSAIMGFLVWLSQPILLKYIQPQGLIKSVAYLGILILFGAIVYVSLLWVWKLINKKDLSFMFRRN</sequence>
<evidence type="ECO:0000256" key="5">
    <source>
        <dbReference type="ARBA" id="ARBA00023136"/>
    </source>
</evidence>
<evidence type="ECO:0000313" key="8">
    <source>
        <dbReference type="Proteomes" id="UP000034299"/>
    </source>
</evidence>
<feature type="transmembrane region" description="Helical" evidence="6">
    <location>
        <begin position="12"/>
        <end position="34"/>
    </location>
</feature>
<dbReference type="GO" id="GO:0005886">
    <property type="term" value="C:plasma membrane"/>
    <property type="evidence" value="ECO:0007669"/>
    <property type="project" value="UniProtKB-SubCell"/>
</dbReference>
<dbReference type="InterPro" id="IPR002797">
    <property type="entry name" value="Polysacc_synth"/>
</dbReference>
<name>A0A0G0WJF5_9BACT</name>